<keyword evidence="2" id="KW-0238">DNA-binding</keyword>
<proteinExistence type="predicted"/>
<sequence>MLLESITVYDIAREANVSVATVSRVLNDTAPVRTSTRQKIMAIIEKHNFQPNVLARSLVNKKTGMIGVLFPDSSNMFFPEVFGGAERAAQKLGYTLFLCNTFSDCSRESEYLNSLCERQVEGLLFMGGRINSRHCPDALVQEVVHIQKKIPIVLINGSLPGHPCHRVKTDEYLGAQLLMQHLIDHGHRRIGFIGGTAETTTTFEKLQAYKRSLLANSLSYRQDWVRLGDFSMACGRKQMDQFMMMPERPTAFLCMNDYVAIGAMKAAISRGLRIPEDVAIAGFDDTQLASAMNPELTTVSQHSEQLGRQAMLILSKLIQKEKVKKLTVLEPTLLIRQSTQ</sequence>
<dbReference type="PRINTS" id="PR00036">
    <property type="entry name" value="HTHLACI"/>
</dbReference>
<protein>
    <submittedName>
        <fullName evidence="5">Catabolite control protein A</fullName>
    </submittedName>
</protein>
<evidence type="ECO:0000256" key="1">
    <source>
        <dbReference type="ARBA" id="ARBA00023015"/>
    </source>
</evidence>
<reference evidence="6" key="1">
    <citation type="journal article" date="2019" name="Int. J. Syst. Evol. Microbiol.">
        <title>The Global Catalogue of Microorganisms (GCM) 10K type strain sequencing project: providing services to taxonomists for standard genome sequencing and annotation.</title>
        <authorList>
            <consortium name="The Broad Institute Genomics Platform"/>
            <consortium name="The Broad Institute Genome Sequencing Center for Infectious Disease"/>
            <person name="Wu L."/>
            <person name="Ma J."/>
        </authorList>
    </citation>
    <scope>NUCLEOTIDE SEQUENCE [LARGE SCALE GENOMIC DNA]</scope>
    <source>
        <strain evidence="6">CGMCC 1.15043</strain>
    </source>
</reference>
<feature type="domain" description="HTH lacI-type" evidence="4">
    <location>
        <begin position="6"/>
        <end position="60"/>
    </location>
</feature>
<keyword evidence="3" id="KW-0804">Transcription</keyword>
<dbReference type="SMART" id="SM00354">
    <property type="entry name" value="HTH_LACI"/>
    <property type="match status" value="1"/>
</dbReference>
<dbReference type="InterPro" id="IPR046335">
    <property type="entry name" value="LacI/GalR-like_sensor"/>
</dbReference>
<evidence type="ECO:0000313" key="5">
    <source>
        <dbReference type="EMBL" id="GGI43876.1"/>
    </source>
</evidence>
<dbReference type="PROSITE" id="PS50932">
    <property type="entry name" value="HTH_LACI_2"/>
    <property type="match status" value="1"/>
</dbReference>
<dbReference type="Pfam" id="PF13377">
    <property type="entry name" value="Peripla_BP_3"/>
    <property type="match status" value="1"/>
</dbReference>
<dbReference type="InterPro" id="IPR000843">
    <property type="entry name" value="HTH_LacI"/>
</dbReference>
<comment type="caution">
    <text evidence="5">The sequence shown here is derived from an EMBL/GenBank/DDBJ whole genome shotgun (WGS) entry which is preliminary data.</text>
</comment>
<dbReference type="PROSITE" id="PS00356">
    <property type="entry name" value="HTH_LACI_1"/>
    <property type="match status" value="1"/>
</dbReference>
<gene>
    <name evidence="5" type="primary">ccpA</name>
    <name evidence="5" type="ORF">GCM10008018_04310</name>
</gene>
<dbReference type="PANTHER" id="PTHR30146:SF150">
    <property type="entry name" value="ARABINOSE METABOLISM TRANSCRIPTIONAL REPRESSOR"/>
    <property type="match status" value="1"/>
</dbReference>
<organism evidence="5 6">
    <name type="scientific">Paenibacillus marchantiophytorum</name>
    <dbReference type="NCBI Taxonomy" id="1619310"/>
    <lineage>
        <taxon>Bacteria</taxon>
        <taxon>Bacillati</taxon>
        <taxon>Bacillota</taxon>
        <taxon>Bacilli</taxon>
        <taxon>Bacillales</taxon>
        <taxon>Paenibacillaceae</taxon>
        <taxon>Paenibacillus</taxon>
    </lineage>
</organism>
<dbReference type="InterPro" id="IPR028082">
    <property type="entry name" value="Peripla_BP_I"/>
</dbReference>
<name>A0ABQ2BNR2_9BACL</name>
<dbReference type="Gene3D" id="3.40.50.2300">
    <property type="match status" value="2"/>
</dbReference>
<dbReference type="Gene3D" id="1.10.260.40">
    <property type="entry name" value="lambda repressor-like DNA-binding domains"/>
    <property type="match status" value="1"/>
</dbReference>
<evidence type="ECO:0000256" key="2">
    <source>
        <dbReference type="ARBA" id="ARBA00023125"/>
    </source>
</evidence>
<dbReference type="Pfam" id="PF00356">
    <property type="entry name" value="LacI"/>
    <property type="match status" value="1"/>
</dbReference>
<dbReference type="EMBL" id="BMHE01000001">
    <property type="protein sequence ID" value="GGI43876.1"/>
    <property type="molecule type" value="Genomic_DNA"/>
</dbReference>
<dbReference type="CDD" id="cd01392">
    <property type="entry name" value="HTH_LacI"/>
    <property type="match status" value="1"/>
</dbReference>
<dbReference type="CDD" id="cd06267">
    <property type="entry name" value="PBP1_LacI_sugar_binding-like"/>
    <property type="match status" value="1"/>
</dbReference>
<dbReference type="RefSeq" id="WP_308422973.1">
    <property type="nucleotide sequence ID" value="NZ_BMHE01000001.1"/>
</dbReference>
<dbReference type="PANTHER" id="PTHR30146">
    <property type="entry name" value="LACI-RELATED TRANSCRIPTIONAL REPRESSOR"/>
    <property type="match status" value="1"/>
</dbReference>
<accession>A0ABQ2BNR2</accession>
<dbReference type="SUPFAM" id="SSF53822">
    <property type="entry name" value="Periplasmic binding protein-like I"/>
    <property type="match status" value="1"/>
</dbReference>
<dbReference type="Proteomes" id="UP000615455">
    <property type="component" value="Unassembled WGS sequence"/>
</dbReference>
<evidence type="ECO:0000259" key="4">
    <source>
        <dbReference type="PROSITE" id="PS50932"/>
    </source>
</evidence>
<dbReference type="SUPFAM" id="SSF47413">
    <property type="entry name" value="lambda repressor-like DNA-binding domains"/>
    <property type="match status" value="1"/>
</dbReference>
<evidence type="ECO:0000256" key="3">
    <source>
        <dbReference type="ARBA" id="ARBA00023163"/>
    </source>
</evidence>
<dbReference type="InterPro" id="IPR010982">
    <property type="entry name" value="Lambda_DNA-bd_dom_sf"/>
</dbReference>
<keyword evidence="1" id="KW-0805">Transcription regulation</keyword>
<keyword evidence="6" id="KW-1185">Reference proteome</keyword>
<evidence type="ECO:0000313" key="6">
    <source>
        <dbReference type="Proteomes" id="UP000615455"/>
    </source>
</evidence>